<evidence type="ECO:0000313" key="10">
    <source>
        <dbReference type="EMBL" id="ACU59755.1"/>
    </source>
</evidence>
<evidence type="ECO:0000256" key="6">
    <source>
        <dbReference type="ARBA" id="ARBA00023237"/>
    </source>
</evidence>
<dbReference type="KEGG" id="cpi:Cpin_2264"/>
<dbReference type="InterPro" id="IPR008969">
    <property type="entry name" value="CarboxyPept-like_regulatory"/>
</dbReference>
<dbReference type="InterPro" id="IPR023997">
    <property type="entry name" value="TonB-dep_OMP_SusC/RagA_CS"/>
</dbReference>
<evidence type="ECO:0000256" key="3">
    <source>
        <dbReference type="ARBA" id="ARBA00022452"/>
    </source>
</evidence>
<dbReference type="OrthoDB" id="9768177at2"/>
<dbReference type="Pfam" id="PF07660">
    <property type="entry name" value="STN"/>
    <property type="match status" value="1"/>
</dbReference>
<reference evidence="11" key="1">
    <citation type="submission" date="2009-08" db="EMBL/GenBank/DDBJ databases">
        <title>The complete genome of Chitinophaga pinensis DSM 2588.</title>
        <authorList>
            <consortium name="US DOE Joint Genome Institute (JGI-PGF)"/>
            <person name="Lucas S."/>
            <person name="Copeland A."/>
            <person name="Lapidus A."/>
            <person name="Glavina del Rio T."/>
            <person name="Dalin E."/>
            <person name="Tice H."/>
            <person name="Bruce D."/>
            <person name="Goodwin L."/>
            <person name="Pitluck S."/>
            <person name="Kyrpides N."/>
            <person name="Mavromatis K."/>
            <person name="Ivanova N."/>
            <person name="Mikhailova N."/>
            <person name="Sims D."/>
            <person name="Meinche L."/>
            <person name="Brettin T."/>
            <person name="Detter J.C."/>
            <person name="Han C."/>
            <person name="Larimer F."/>
            <person name="Land M."/>
            <person name="Hauser L."/>
            <person name="Markowitz V."/>
            <person name="Cheng J.-F."/>
            <person name="Hugenholtz P."/>
            <person name="Woyke T."/>
            <person name="Wu D."/>
            <person name="Spring S."/>
            <person name="Klenk H.-P."/>
            <person name="Eisen J.A."/>
        </authorList>
    </citation>
    <scope>NUCLEOTIDE SEQUENCE [LARGE SCALE GENOMIC DNA]</scope>
    <source>
        <strain evidence="11">ATCC 43595 / DSM 2588 / LMG 13176 / NBRC 15968 / NCIMB 11800 / UQM 2034</strain>
    </source>
</reference>
<evidence type="ECO:0000259" key="9">
    <source>
        <dbReference type="Pfam" id="PF07715"/>
    </source>
</evidence>
<evidence type="ECO:0000313" key="11">
    <source>
        <dbReference type="Proteomes" id="UP000002215"/>
    </source>
</evidence>
<keyword evidence="3 7" id="KW-1134">Transmembrane beta strand</keyword>
<keyword evidence="4 7" id="KW-0812">Transmembrane</keyword>
<dbReference type="Gene3D" id="2.60.40.1120">
    <property type="entry name" value="Carboxypeptidase-like, regulatory domain"/>
    <property type="match status" value="1"/>
</dbReference>
<dbReference type="NCBIfam" id="TIGR04057">
    <property type="entry name" value="SusC_RagA_signa"/>
    <property type="match status" value="1"/>
</dbReference>
<dbReference type="PROSITE" id="PS52016">
    <property type="entry name" value="TONB_DEPENDENT_REC_3"/>
    <property type="match status" value="1"/>
</dbReference>
<dbReference type="InterPro" id="IPR011662">
    <property type="entry name" value="Secretin/TonB_short_N"/>
</dbReference>
<proteinExistence type="inferred from homology"/>
<dbReference type="InterPro" id="IPR036942">
    <property type="entry name" value="Beta-barrel_TonB_sf"/>
</dbReference>
<feature type="domain" description="Secretin/TonB short N-terminal" evidence="8">
    <location>
        <begin position="59"/>
        <end position="107"/>
    </location>
</feature>
<dbReference type="EMBL" id="CP001699">
    <property type="protein sequence ID" value="ACU59755.1"/>
    <property type="molecule type" value="Genomic_DNA"/>
</dbReference>
<dbReference type="Pfam" id="PF07715">
    <property type="entry name" value="Plug"/>
    <property type="match status" value="1"/>
</dbReference>
<dbReference type="Proteomes" id="UP000002215">
    <property type="component" value="Chromosome"/>
</dbReference>
<dbReference type="NCBIfam" id="TIGR04056">
    <property type="entry name" value="OMP_RagA_SusC"/>
    <property type="match status" value="1"/>
</dbReference>
<dbReference type="InterPro" id="IPR037066">
    <property type="entry name" value="Plug_dom_sf"/>
</dbReference>
<comment type="subcellular location">
    <subcellularLocation>
        <location evidence="1 7">Cell outer membrane</location>
        <topology evidence="1 7">Multi-pass membrane protein</topology>
    </subcellularLocation>
</comment>
<dbReference type="GO" id="GO:0009279">
    <property type="term" value="C:cell outer membrane"/>
    <property type="evidence" value="ECO:0007669"/>
    <property type="project" value="UniProtKB-SubCell"/>
</dbReference>
<dbReference type="SUPFAM" id="SSF56935">
    <property type="entry name" value="Porins"/>
    <property type="match status" value="1"/>
</dbReference>
<evidence type="ECO:0000256" key="1">
    <source>
        <dbReference type="ARBA" id="ARBA00004571"/>
    </source>
</evidence>
<evidence type="ECO:0000256" key="7">
    <source>
        <dbReference type="PROSITE-ProRule" id="PRU01360"/>
    </source>
</evidence>
<protein>
    <submittedName>
        <fullName evidence="10">TonB-dependent receptor plug</fullName>
    </submittedName>
</protein>
<evidence type="ECO:0000256" key="2">
    <source>
        <dbReference type="ARBA" id="ARBA00022448"/>
    </source>
</evidence>
<evidence type="ECO:0000259" key="8">
    <source>
        <dbReference type="Pfam" id="PF07660"/>
    </source>
</evidence>
<dbReference type="SUPFAM" id="SSF49464">
    <property type="entry name" value="Carboxypeptidase regulatory domain-like"/>
    <property type="match status" value="1"/>
</dbReference>
<dbReference type="InterPro" id="IPR023996">
    <property type="entry name" value="TonB-dep_OMP_SusC/RagA"/>
</dbReference>
<keyword evidence="6 7" id="KW-0998">Cell outer membrane</keyword>
<keyword evidence="5 7" id="KW-0472">Membrane</keyword>
<accession>A0A979G2P3</accession>
<dbReference type="RefSeq" id="WP_012789931.1">
    <property type="nucleotide sequence ID" value="NC_013132.1"/>
</dbReference>
<name>A0A979G2P3_CHIPD</name>
<keyword evidence="10" id="KW-0675">Receptor</keyword>
<keyword evidence="2 7" id="KW-0813">Transport</keyword>
<reference evidence="10 11" key="2">
    <citation type="journal article" date="2010" name="Stand. Genomic Sci.">
        <title>Complete genome sequence of Chitinophaga pinensis type strain (UQM 2034).</title>
        <authorList>
            <person name="Glavina Del Rio T."/>
            <person name="Abt B."/>
            <person name="Spring S."/>
            <person name="Lapidus A."/>
            <person name="Nolan M."/>
            <person name="Tice H."/>
            <person name="Copeland A."/>
            <person name="Cheng J.F."/>
            <person name="Chen F."/>
            <person name="Bruce D."/>
            <person name="Goodwin L."/>
            <person name="Pitluck S."/>
            <person name="Ivanova N."/>
            <person name="Mavromatis K."/>
            <person name="Mikhailova N."/>
            <person name="Pati A."/>
            <person name="Chen A."/>
            <person name="Palaniappan K."/>
            <person name="Land M."/>
            <person name="Hauser L."/>
            <person name="Chang Y.J."/>
            <person name="Jeffries C.D."/>
            <person name="Chain P."/>
            <person name="Saunders E."/>
            <person name="Detter J.C."/>
            <person name="Brettin T."/>
            <person name="Rohde M."/>
            <person name="Goker M."/>
            <person name="Bristow J."/>
            <person name="Eisen J.A."/>
            <person name="Markowitz V."/>
            <person name="Hugenholtz P."/>
            <person name="Kyrpides N.C."/>
            <person name="Klenk H.P."/>
            <person name="Lucas S."/>
        </authorList>
    </citation>
    <scope>NUCLEOTIDE SEQUENCE [LARGE SCALE GENOMIC DNA]</scope>
    <source>
        <strain evidence="11">ATCC 43595 / DSM 2588 / LMG 13176 / NBRC 15968 / NCIMB 11800 / UQM 2034</strain>
    </source>
</reference>
<comment type="similarity">
    <text evidence="7">Belongs to the TonB-dependent receptor family.</text>
</comment>
<sequence length="1175" mass="132174">MYHRCWDCILYSLGVFVLFFFPIHPVQSQDQSSQQRVSLQYDNIQLADLFHIISQQTGYIVFYDNQIVNGQLKVTIHMDNVSLQQVLEKILPEKGYAWKIKSDKLFIFKGSKPVKAEKKDAKEPVYSVRGIISMSDGTPLEGASISVAATGAAITRTNEKGLFFFDTNSDDTLIRVSYTGFKSQEISMKSGVSTNVVLQPMVTDLAAVAVRSNGYQKIPQERATGSFVQINNQLFNRRVGPTVLERLEGIASGVLFPNKNIPPSSNEAYISVRGRSTILANAEPLVVVDNFPYTGDINLLNPNDVENITVLKDAAAASIWGAFSGNGVIVITTKRGKLHQPFKVEANMNITVGAKPDLYYNRAFLPANEFIDVEKFLFDQGFYDDDLSNTFTYPVISPVVELLDKKRNGLISAAEADATIDKYRHLDIRKDYEKYMYRNSVNQQYAVNVSSGGDRSAYMLSVGYDRNVGNKVGAASDRFTLNNYSTFNFWNRAELSTGLSFVMNKSNYGISSQIFPGGGKSVYYPYAQLADKDGNALALPKDFRYSFISNLQDEGLLDWTYRPLDELKFADNTNRQYHIRLNPGLKVNIFKGLDAEIRYQFEKQISKARDYQNVNTYMTRYMINIFTQVENGVVTHPFPVGDVISLMNSEITTNNYRAQLNFNKRFGNRHVVAAIAGLEQRESITEIDNLNYIGYNKQANAYNSALDYSRYYDGYMYLGEAGYLPRIGSMSRFNNEFISYYADASYELDDKYTISGSGRLDQSNIWGIVTNQKGVPLWSAGLGWNISREAFYKWDVFPLIKLRATYGNNGNLDPALSGKLVVSYQLSPNVAGLPYASINQQPNPYLRWEKSSMFNLGTDFETKNGILHGSVEVYRKWGSELIGDQLVASQAGSTMIRNNSANMEGGGMDLVLSSVNINRRVSWTTDFLFSYNWDKITAFKYLQIYRGAITGGDGTTAKVFPVLGKPVYGIYTYRWAGLDPENGDPLGYQDGKVSKDYNNIISSNQETDIQYHGPARPTFFGALRNTLAYKGLTLSVNLTFKMGYYFRRSSIAYSSLFGYWSGHEDFIDRWKQPGDEAHTNVPSMTYPIDPNRDLFYQYSSALVEKGDHIRLQDVRLGYTTSGAFLKRIGATDAQVYLYADNLGIVWKANKSGIDPDYLIGIPMPRTLSLGCKVSF</sequence>
<evidence type="ECO:0000256" key="4">
    <source>
        <dbReference type="ARBA" id="ARBA00022692"/>
    </source>
</evidence>
<dbReference type="InterPro" id="IPR012910">
    <property type="entry name" value="Plug_dom"/>
</dbReference>
<dbReference type="Gene3D" id="2.40.170.20">
    <property type="entry name" value="TonB-dependent receptor, beta-barrel domain"/>
    <property type="match status" value="1"/>
</dbReference>
<organism evidence="10 11">
    <name type="scientific">Chitinophaga pinensis (strain ATCC 43595 / DSM 2588 / LMG 13176 / NBRC 15968 / NCIMB 11800 / UQM 2034)</name>
    <dbReference type="NCBI Taxonomy" id="485918"/>
    <lineage>
        <taxon>Bacteria</taxon>
        <taxon>Pseudomonadati</taxon>
        <taxon>Bacteroidota</taxon>
        <taxon>Chitinophagia</taxon>
        <taxon>Chitinophagales</taxon>
        <taxon>Chitinophagaceae</taxon>
        <taxon>Chitinophaga</taxon>
    </lineage>
</organism>
<dbReference type="InterPro" id="IPR039426">
    <property type="entry name" value="TonB-dep_rcpt-like"/>
</dbReference>
<dbReference type="AlphaFoldDB" id="A0A979G2P3"/>
<feature type="domain" description="TonB-dependent receptor plug" evidence="9">
    <location>
        <begin position="221"/>
        <end position="328"/>
    </location>
</feature>
<gene>
    <name evidence="10" type="ordered locus">Cpin_2264</name>
</gene>
<dbReference type="Gene3D" id="2.170.130.10">
    <property type="entry name" value="TonB-dependent receptor, plug domain"/>
    <property type="match status" value="1"/>
</dbReference>
<evidence type="ECO:0000256" key="5">
    <source>
        <dbReference type="ARBA" id="ARBA00023136"/>
    </source>
</evidence>